<dbReference type="AlphaFoldDB" id="A7GI87"/>
<name>A7GI87_CLOBL</name>
<dbReference type="KEGG" id="cbf:CLI_3285"/>
<evidence type="ECO:0000313" key="2">
    <source>
        <dbReference type="Proteomes" id="UP000002410"/>
    </source>
</evidence>
<accession>A7GI87</accession>
<sequence>MPKILNINMVVPDDCDEERIRSIVLSLVNQGYFVSNATLQTNELRFVNGEGFIKFK</sequence>
<proteinExistence type="predicted"/>
<dbReference type="HOGENOM" id="CLU_3005937_0_0_9"/>
<protein>
    <submittedName>
        <fullName evidence="1">Uncharacterized protein</fullName>
    </submittedName>
</protein>
<gene>
    <name evidence="1" type="ordered locus">CLI_3285</name>
</gene>
<dbReference type="EMBL" id="CP000728">
    <property type="protein sequence ID" value="ABS39936.1"/>
    <property type="molecule type" value="Genomic_DNA"/>
</dbReference>
<dbReference type="RefSeq" id="WP_012100914.1">
    <property type="nucleotide sequence ID" value="NC_009699.1"/>
</dbReference>
<organism evidence="1 2">
    <name type="scientific">Clostridium botulinum (strain Langeland / NCTC 10281 / Type F)</name>
    <dbReference type="NCBI Taxonomy" id="441772"/>
    <lineage>
        <taxon>Bacteria</taxon>
        <taxon>Bacillati</taxon>
        <taxon>Bacillota</taxon>
        <taxon>Clostridia</taxon>
        <taxon>Eubacteriales</taxon>
        <taxon>Clostridiaceae</taxon>
        <taxon>Clostridium</taxon>
    </lineage>
</organism>
<reference evidence="2" key="1">
    <citation type="submission" date="2007-06" db="EMBL/GenBank/DDBJ databases">
        <authorList>
            <person name="Brinkac L.M."/>
            <person name="Daugherty S."/>
            <person name="Dodson R.J."/>
            <person name="Madupu R."/>
            <person name="Brown J.L."/>
            <person name="Bruce D."/>
            <person name="Detter C."/>
            <person name="Munk C."/>
            <person name="Smith L.A."/>
            <person name="Smith T.J."/>
            <person name="White O."/>
            <person name="Brettin T.S."/>
        </authorList>
    </citation>
    <scope>NUCLEOTIDE SEQUENCE [LARGE SCALE GENOMIC DNA]</scope>
    <source>
        <strain evidence="2">Langeland / NCTC 10281 / Type F</strain>
    </source>
</reference>
<evidence type="ECO:0000313" key="1">
    <source>
        <dbReference type="EMBL" id="ABS39936.1"/>
    </source>
</evidence>
<dbReference type="Proteomes" id="UP000002410">
    <property type="component" value="Chromosome"/>
</dbReference>